<dbReference type="Pfam" id="PF01541">
    <property type="entry name" value="GIY-YIG"/>
    <property type="match status" value="1"/>
</dbReference>
<comment type="similarity">
    <text evidence="1">Belongs to the UPF0213 family.</text>
</comment>
<dbReference type="SUPFAM" id="SSF82771">
    <property type="entry name" value="GIY-YIG endonuclease"/>
    <property type="match status" value="1"/>
</dbReference>
<name>A0ABW2MRV7_9FLAO</name>
<dbReference type="InterPro" id="IPR035901">
    <property type="entry name" value="GIY-YIG_endonuc_sf"/>
</dbReference>
<evidence type="ECO:0000256" key="1">
    <source>
        <dbReference type="ARBA" id="ARBA00007435"/>
    </source>
</evidence>
<evidence type="ECO:0000259" key="2">
    <source>
        <dbReference type="PROSITE" id="PS50164"/>
    </source>
</evidence>
<dbReference type="InterPro" id="IPR000305">
    <property type="entry name" value="GIY-YIG_endonuc"/>
</dbReference>
<protein>
    <submittedName>
        <fullName evidence="3">GIY-YIG nuclease family protein</fullName>
    </submittedName>
</protein>
<keyword evidence="4" id="KW-1185">Reference proteome</keyword>
<feature type="domain" description="GIY-YIG" evidence="2">
    <location>
        <begin position="14"/>
        <end position="91"/>
    </location>
</feature>
<proteinExistence type="inferred from homology"/>
<sequence length="107" mass="12984">MSAKAEILTIMEDQLYYIYILTNKNHSVLYIGITHNLKKRLKQHKYPSSKGFAKKYNTTILVYFESTQYVKNAIRREKQLKKWNREWKENLINDLNPDWKDLAWMLD</sequence>
<accession>A0ABW2MRV7</accession>
<comment type="caution">
    <text evidence="3">The sequence shown here is derived from an EMBL/GenBank/DDBJ whole genome shotgun (WGS) entry which is preliminary data.</text>
</comment>
<dbReference type="Proteomes" id="UP001596415">
    <property type="component" value="Unassembled WGS sequence"/>
</dbReference>
<dbReference type="EMBL" id="JBHTBN010000001">
    <property type="protein sequence ID" value="MFC7356817.1"/>
    <property type="molecule type" value="Genomic_DNA"/>
</dbReference>
<gene>
    <name evidence="3" type="ORF">ACFQO1_03890</name>
</gene>
<dbReference type="RefSeq" id="WP_380216804.1">
    <property type="nucleotide sequence ID" value="NZ_JBHTBN010000001.1"/>
</dbReference>
<dbReference type="PROSITE" id="PS50164">
    <property type="entry name" value="GIY_YIG"/>
    <property type="match status" value="1"/>
</dbReference>
<dbReference type="PANTHER" id="PTHR34477">
    <property type="entry name" value="UPF0213 PROTEIN YHBQ"/>
    <property type="match status" value="1"/>
</dbReference>
<dbReference type="InterPro" id="IPR050190">
    <property type="entry name" value="UPF0213_domain"/>
</dbReference>
<organism evidence="3 4">
    <name type="scientific">Jejudonia soesokkakensis</name>
    <dbReference type="NCBI Taxonomy" id="1323432"/>
    <lineage>
        <taxon>Bacteria</taxon>
        <taxon>Pseudomonadati</taxon>
        <taxon>Bacteroidota</taxon>
        <taxon>Flavobacteriia</taxon>
        <taxon>Flavobacteriales</taxon>
        <taxon>Flavobacteriaceae</taxon>
        <taxon>Jejudonia</taxon>
    </lineage>
</organism>
<evidence type="ECO:0000313" key="4">
    <source>
        <dbReference type="Proteomes" id="UP001596415"/>
    </source>
</evidence>
<evidence type="ECO:0000313" key="3">
    <source>
        <dbReference type="EMBL" id="MFC7356817.1"/>
    </source>
</evidence>
<dbReference type="PANTHER" id="PTHR34477:SF5">
    <property type="entry name" value="BSL5627 PROTEIN"/>
    <property type="match status" value="1"/>
</dbReference>
<dbReference type="CDD" id="cd10448">
    <property type="entry name" value="GIY-YIG_unchar_3"/>
    <property type="match status" value="1"/>
</dbReference>
<dbReference type="Gene3D" id="3.40.1440.10">
    <property type="entry name" value="GIY-YIG endonuclease"/>
    <property type="match status" value="1"/>
</dbReference>
<reference evidence="4" key="1">
    <citation type="journal article" date="2019" name="Int. J. Syst. Evol. Microbiol.">
        <title>The Global Catalogue of Microorganisms (GCM) 10K type strain sequencing project: providing services to taxonomists for standard genome sequencing and annotation.</title>
        <authorList>
            <consortium name="The Broad Institute Genomics Platform"/>
            <consortium name="The Broad Institute Genome Sequencing Center for Infectious Disease"/>
            <person name="Wu L."/>
            <person name="Ma J."/>
        </authorList>
    </citation>
    <scope>NUCLEOTIDE SEQUENCE [LARGE SCALE GENOMIC DNA]</scope>
    <source>
        <strain evidence="4">CGMCC 1.16306</strain>
    </source>
</reference>